<dbReference type="Proteomes" id="UP000093343">
    <property type="component" value="Unassembled WGS sequence"/>
</dbReference>
<comment type="caution">
    <text evidence="1">The sequence shown here is derived from an EMBL/GenBank/DDBJ whole genome shotgun (WGS) entry which is preliminary data.</text>
</comment>
<proteinExistence type="predicted"/>
<dbReference type="EMBL" id="LVEN01000046">
    <property type="protein sequence ID" value="OCB69660.1"/>
    <property type="molecule type" value="Genomic_DNA"/>
</dbReference>
<accession>A0ABX2XI15</accession>
<gene>
    <name evidence="1" type="ORF">FLP_23585</name>
</gene>
<dbReference type="RefSeq" id="WP_065451926.1">
    <property type="nucleotide sequence ID" value="NZ_LVEN01000046.1"/>
</dbReference>
<evidence type="ECO:0000313" key="1">
    <source>
        <dbReference type="EMBL" id="OCB69660.1"/>
    </source>
</evidence>
<name>A0ABX2XI15_9FLAO</name>
<organism evidence="1 2">
    <name type="scientific">Flavobacterium piscis</name>
    <dbReference type="NCBI Taxonomy" id="1114874"/>
    <lineage>
        <taxon>Bacteria</taxon>
        <taxon>Pseudomonadati</taxon>
        <taxon>Bacteroidota</taxon>
        <taxon>Flavobacteriia</taxon>
        <taxon>Flavobacteriales</taxon>
        <taxon>Flavobacteriaceae</taxon>
        <taxon>Flavobacterium</taxon>
    </lineage>
</organism>
<sequence>MKIFNWLNKKSTNPEFEKTFAALEKVGNIIPSAKTTFELLKTFNAETSHAQSDVLIAEVNKIHFPSNTNNYFYFYLPIVSYILYYKPHYEKDILKYLVGPNFANGTSETQEMIAMIKGAMEFKLKENEFYLTKESQFWIENELPKLEKEIRREIDLCWKELEE</sequence>
<evidence type="ECO:0000313" key="2">
    <source>
        <dbReference type="Proteomes" id="UP000093343"/>
    </source>
</evidence>
<keyword evidence="2" id="KW-1185">Reference proteome</keyword>
<reference evidence="2" key="1">
    <citation type="submission" date="2016-03" db="EMBL/GenBank/DDBJ databases">
        <title>Draft genome sequence of Paenibacillus glacialis DSM 22343.</title>
        <authorList>
            <person name="Shin S.-K."/>
            <person name="Yi H."/>
        </authorList>
    </citation>
    <scope>NUCLEOTIDE SEQUENCE [LARGE SCALE GENOMIC DNA]</scope>
    <source>
        <strain evidence="2">CCUG 60099</strain>
    </source>
</reference>
<protein>
    <submittedName>
        <fullName evidence="1">Uncharacterized protein</fullName>
    </submittedName>
</protein>